<keyword evidence="3" id="KW-1185">Reference proteome</keyword>
<dbReference type="SUPFAM" id="SSF54001">
    <property type="entry name" value="Cysteine proteinases"/>
    <property type="match status" value="1"/>
</dbReference>
<accession>A0A251RXK6</accession>
<dbReference type="AlphaFoldDB" id="A0A251RXK6"/>
<dbReference type="EMBL" id="MNCJ02000331">
    <property type="protein sequence ID" value="KAF5759537.1"/>
    <property type="molecule type" value="Genomic_DNA"/>
</dbReference>
<gene>
    <name evidence="2" type="ORF">HannXRQ_Chr16g0507251</name>
    <name evidence="1" type="ORF">HanXRQr2_Chr16g0742451</name>
</gene>
<name>A0A251RXK6_HELAN</name>
<proteinExistence type="predicted"/>
<reference evidence="2" key="2">
    <citation type="submission" date="2017-02" db="EMBL/GenBank/DDBJ databases">
        <title>Sunflower complete genome.</title>
        <authorList>
            <person name="Langlade N."/>
            <person name="Munos S."/>
        </authorList>
    </citation>
    <scope>NUCLEOTIDE SEQUENCE [LARGE SCALE GENOMIC DNA]</scope>
    <source>
        <tissue evidence="2">Leaves</tissue>
    </source>
</reference>
<dbReference type="Gramene" id="mRNA:HanXRQr2_Chr16g0742451">
    <property type="protein sequence ID" value="mRNA:HanXRQr2_Chr16g0742451"/>
    <property type="gene ID" value="HanXRQr2_Chr16g0742451"/>
</dbReference>
<dbReference type="Gene3D" id="3.40.395.10">
    <property type="entry name" value="Adenoviral Proteinase, Chain A"/>
    <property type="match status" value="1"/>
</dbReference>
<sequence length="198" mass="22800">MLALNNDPCGSQLCPFESGLKSSLCGREELLDLKEIDMLFLPLVEGKHFYLVVFDLYRYDIYLIDHMADGESDVSLRDHDEYVCKTTPFRVKHILVAYLELVKHPKAAIMCSTVIRRESLAWTLTRRGASPNVDSAIFTMRYMERFLGTRCNFFCGFSSHGSRKKAQCNYLCKKYASQILLSAVNKYHGGVRHRIDRK</sequence>
<protein>
    <submittedName>
        <fullName evidence="1">Papain-like cysteine peptidase superfamily</fullName>
    </submittedName>
</protein>
<dbReference type="InParanoid" id="A0A251RXK6"/>
<reference evidence="1" key="3">
    <citation type="submission" date="2020-06" db="EMBL/GenBank/DDBJ databases">
        <title>Helianthus annuus Genome sequencing and assembly Release 2.</title>
        <authorList>
            <person name="Gouzy J."/>
            <person name="Langlade N."/>
            <person name="Munos S."/>
        </authorList>
    </citation>
    <scope>NUCLEOTIDE SEQUENCE</scope>
    <source>
        <tissue evidence="1">Leaves</tissue>
    </source>
</reference>
<organism evidence="2 3">
    <name type="scientific">Helianthus annuus</name>
    <name type="common">Common sunflower</name>
    <dbReference type="NCBI Taxonomy" id="4232"/>
    <lineage>
        <taxon>Eukaryota</taxon>
        <taxon>Viridiplantae</taxon>
        <taxon>Streptophyta</taxon>
        <taxon>Embryophyta</taxon>
        <taxon>Tracheophyta</taxon>
        <taxon>Spermatophyta</taxon>
        <taxon>Magnoliopsida</taxon>
        <taxon>eudicotyledons</taxon>
        <taxon>Gunneridae</taxon>
        <taxon>Pentapetalae</taxon>
        <taxon>asterids</taxon>
        <taxon>campanulids</taxon>
        <taxon>Asterales</taxon>
        <taxon>Asteraceae</taxon>
        <taxon>Asteroideae</taxon>
        <taxon>Heliantheae alliance</taxon>
        <taxon>Heliantheae</taxon>
        <taxon>Helianthus</taxon>
    </lineage>
</organism>
<evidence type="ECO:0000313" key="1">
    <source>
        <dbReference type="EMBL" id="KAF5759537.1"/>
    </source>
</evidence>
<reference evidence="1 3" key="1">
    <citation type="journal article" date="2017" name="Nature">
        <title>The sunflower genome provides insights into oil metabolism, flowering and Asterid evolution.</title>
        <authorList>
            <person name="Badouin H."/>
            <person name="Gouzy J."/>
            <person name="Grassa C.J."/>
            <person name="Murat F."/>
            <person name="Staton S.E."/>
            <person name="Cottret L."/>
            <person name="Lelandais-Briere C."/>
            <person name="Owens G.L."/>
            <person name="Carrere S."/>
            <person name="Mayjonade B."/>
            <person name="Legrand L."/>
            <person name="Gill N."/>
            <person name="Kane N.C."/>
            <person name="Bowers J.E."/>
            <person name="Hubner S."/>
            <person name="Bellec A."/>
            <person name="Berard A."/>
            <person name="Berges H."/>
            <person name="Blanchet N."/>
            <person name="Boniface M.C."/>
            <person name="Brunel D."/>
            <person name="Catrice O."/>
            <person name="Chaidir N."/>
            <person name="Claudel C."/>
            <person name="Donnadieu C."/>
            <person name="Faraut T."/>
            <person name="Fievet G."/>
            <person name="Helmstetter N."/>
            <person name="King M."/>
            <person name="Knapp S.J."/>
            <person name="Lai Z."/>
            <person name="Le Paslier M.C."/>
            <person name="Lippi Y."/>
            <person name="Lorenzon L."/>
            <person name="Mandel J.R."/>
            <person name="Marage G."/>
            <person name="Marchand G."/>
            <person name="Marquand E."/>
            <person name="Bret-Mestries E."/>
            <person name="Morien E."/>
            <person name="Nambeesan S."/>
            <person name="Nguyen T."/>
            <person name="Pegot-Espagnet P."/>
            <person name="Pouilly N."/>
            <person name="Raftis F."/>
            <person name="Sallet E."/>
            <person name="Schiex T."/>
            <person name="Thomas J."/>
            <person name="Vandecasteele C."/>
            <person name="Vares D."/>
            <person name="Vear F."/>
            <person name="Vautrin S."/>
            <person name="Crespi M."/>
            <person name="Mangin B."/>
            <person name="Burke J.M."/>
            <person name="Salse J."/>
            <person name="Munos S."/>
            <person name="Vincourt P."/>
            <person name="Rieseberg L.H."/>
            <person name="Langlade N.B."/>
        </authorList>
    </citation>
    <scope>NUCLEOTIDE SEQUENCE [LARGE SCALE GENOMIC DNA]</scope>
    <source>
        <strain evidence="3">cv. SF193</strain>
        <tissue evidence="1">Leaves</tissue>
    </source>
</reference>
<dbReference type="EMBL" id="CM007905">
    <property type="protein sequence ID" value="OTF91118.1"/>
    <property type="molecule type" value="Genomic_DNA"/>
</dbReference>
<dbReference type="OMA" id="TMRYMER"/>
<evidence type="ECO:0000313" key="3">
    <source>
        <dbReference type="Proteomes" id="UP000215914"/>
    </source>
</evidence>
<evidence type="ECO:0000313" key="2">
    <source>
        <dbReference type="EMBL" id="OTF91118.1"/>
    </source>
</evidence>
<dbReference type="InterPro" id="IPR038765">
    <property type="entry name" value="Papain-like_cys_pep_sf"/>
</dbReference>
<dbReference type="Proteomes" id="UP000215914">
    <property type="component" value="Chromosome 16"/>
</dbReference>